<name>A0A1H0FSN2_9PSEU</name>
<accession>A0A1H0FSN2</accession>
<evidence type="ECO:0000313" key="2">
    <source>
        <dbReference type="Proteomes" id="UP000199691"/>
    </source>
</evidence>
<dbReference type="AlphaFoldDB" id="A0A1H0FSN2"/>
<dbReference type="Proteomes" id="UP000199691">
    <property type="component" value="Unassembled WGS sequence"/>
</dbReference>
<dbReference type="STRING" id="641025.SAMN05421507_101900"/>
<keyword evidence="2" id="KW-1185">Reference proteome</keyword>
<dbReference type="EMBL" id="FNIX01000001">
    <property type="protein sequence ID" value="SDN97594.1"/>
    <property type="molecule type" value="Genomic_DNA"/>
</dbReference>
<organism evidence="1 2">
    <name type="scientific">Lentzea jiangxiensis</name>
    <dbReference type="NCBI Taxonomy" id="641025"/>
    <lineage>
        <taxon>Bacteria</taxon>
        <taxon>Bacillati</taxon>
        <taxon>Actinomycetota</taxon>
        <taxon>Actinomycetes</taxon>
        <taxon>Pseudonocardiales</taxon>
        <taxon>Pseudonocardiaceae</taxon>
        <taxon>Lentzea</taxon>
    </lineage>
</organism>
<evidence type="ECO:0000313" key="1">
    <source>
        <dbReference type="EMBL" id="SDN97594.1"/>
    </source>
</evidence>
<gene>
    <name evidence="1" type="ORF">SAMN05421507_101900</name>
</gene>
<sequence>MIQERLRSAGFELMSENQPGLWARKEFVGDVLVPVELDLLVGERLAGTGSRSANIRPHDKMTARRVPGLEVAVVDRSPMTITALDGSGRSTEVNVAGAAALLVAKAHKIHDRLRNPSRLTNKDAGDVYRLMVGVPRQEVVDSFRVLTKDHLVGEVTKRGLDLLREQFGGPATPGVRLAIDALAGDIPADRIRLVAPAYVAVLDDLG</sequence>
<protein>
    <submittedName>
        <fullName evidence="1">Uncharacterized protein</fullName>
    </submittedName>
</protein>
<proteinExistence type="predicted"/>
<reference evidence="2" key="1">
    <citation type="submission" date="2016-10" db="EMBL/GenBank/DDBJ databases">
        <authorList>
            <person name="Varghese N."/>
            <person name="Submissions S."/>
        </authorList>
    </citation>
    <scope>NUCLEOTIDE SEQUENCE [LARGE SCALE GENOMIC DNA]</scope>
    <source>
        <strain evidence="2">CGMCC 4.6609</strain>
    </source>
</reference>